<dbReference type="PROSITE" id="PS50102">
    <property type="entry name" value="RRM"/>
    <property type="match status" value="1"/>
</dbReference>
<keyword evidence="4" id="KW-0221">Differentiation</keyword>
<keyword evidence="5 10" id="KW-0694">RNA-binding</keyword>
<evidence type="ECO:0000256" key="5">
    <source>
        <dbReference type="ARBA" id="ARBA00022884"/>
    </source>
</evidence>
<evidence type="ECO:0000259" key="12">
    <source>
        <dbReference type="PROSITE" id="PS50102"/>
    </source>
</evidence>
<dbReference type="InterPro" id="IPR024768">
    <property type="entry name" value="Marf1"/>
</dbReference>
<dbReference type="Pfam" id="PF01936">
    <property type="entry name" value="NYN"/>
    <property type="match status" value="1"/>
</dbReference>
<dbReference type="SMART" id="SM00360">
    <property type="entry name" value="RRM"/>
    <property type="match status" value="2"/>
</dbReference>
<evidence type="ECO:0000256" key="8">
    <source>
        <dbReference type="ARBA" id="ARBA00023254"/>
    </source>
</evidence>
<dbReference type="GO" id="GO:1905762">
    <property type="term" value="F:CCR4-NOT complex binding"/>
    <property type="evidence" value="ECO:0007669"/>
    <property type="project" value="TreeGrafter"/>
</dbReference>
<feature type="compositionally biased region" description="Polar residues" evidence="11">
    <location>
        <begin position="1382"/>
        <end position="1398"/>
    </location>
</feature>
<evidence type="ECO:0000256" key="2">
    <source>
        <dbReference type="ARBA" id="ARBA00022152"/>
    </source>
</evidence>
<keyword evidence="15" id="KW-1185">Reference proteome</keyword>
<dbReference type="Pfam" id="PF12872">
    <property type="entry name" value="OST-HTH"/>
    <property type="match status" value="5"/>
</dbReference>
<comment type="subcellular location">
    <subcellularLocation>
        <location evidence="1">Peroxisome</location>
    </subcellularLocation>
</comment>
<keyword evidence="7" id="KW-0576">Peroxisome</keyword>
<gene>
    <name evidence="14" type="primary">MARF1</name>
</gene>
<dbReference type="InterPro" id="IPR041966">
    <property type="entry name" value="LOTUS-like"/>
</dbReference>
<accession>A0A3B4DHM0</accession>
<dbReference type="Ensembl" id="ENSPNAT00000034814.2">
    <property type="protein sequence ID" value="ENSPNAP00000022601.2"/>
    <property type="gene ID" value="ENSPNAG00000030013.2"/>
</dbReference>
<dbReference type="CDD" id="cd09979">
    <property type="entry name" value="LOTUS_3_Limkain_b1"/>
    <property type="match status" value="1"/>
</dbReference>
<evidence type="ECO:0000256" key="1">
    <source>
        <dbReference type="ARBA" id="ARBA00004275"/>
    </source>
</evidence>
<feature type="domain" description="RRM" evidence="12">
    <location>
        <begin position="339"/>
        <end position="412"/>
    </location>
</feature>
<dbReference type="Pfam" id="PF11608">
    <property type="entry name" value="RRM_MARF1"/>
    <property type="match status" value="1"/>
</dbReference>
<dbReference type="InterPro" id="IPR012677">
    <property type="entry name" value="Nucleotide-bd_a/b_plait_sf"/>
</dbReference>
<dbReference type="InterPro" id="IPR034189">
    <property type="entry name" value="MARF1_RRM1"/>
</dbReference>
<evidence type="ECO:0000256" key="6">
    <source>
        <dbReference type="ARBA" id="ARBA00022943"/>
    </source>
</evidence>
<dbReference type="GO" id="GO:0004540">
    <property type="term" value="F:RNA nuclease activity"/>
    <property type="evidence" value="ECO:0007669"/>
    <property type="project" value="InterPro"/>
</dbReference>
<organism evidence="14 15">
    <name type="scientific">Pygocentrus nattereri</name>
    <name type="common">Red-bellied piranha</name>
    <dbReference type="NCBI Taxonomy" id="42514"/>
    <lineage>
        <taxon>Eukaryota</taxon>
        <taxon>Metazoa</taxon>
        <taxon>Chordata</taxon>
        <taxon>Craniata</taxon>
        <taxon>Vertebrata</taxon>
        <taxon>Euteleostomi</taxon>
        <taxon>Actinopterygii</taxon>
        <taxon>Neopterygii</taxon>
        <taxon>Teleostei</taxon>
        <taxon>Ostariophysi</taxon>
        <taxon>Characiformes</taxon>
        <taxon>Characoidei</taxon>
        <taxon>Pygocentrus</taxon>
    </lineage>
</organism>
<dbReference type="InterPro" id="IPR000504">
    <property type="entry name" value="RRM_dom"/>
</dbReference>
<evidence type="ECO:0000313" key="14">
    <source>
        <dbReference type="Ensembl" id="ENSPNAP00000022601.2"/>
    </source>
</evidence>
<evidence type="ECO:0000256" key="10">
    <source>
        <dbReference type="PROSITE-ProRule" id="PRU00176"/>
    </source>
</evidence>
<dbReference type="PANTHER" id="PTHR14379:SF3">
    <property type="entry name" value="MEIOSIS REGULATOR AND MRNA STABILITY FACTOR 1"/>
    <property type="match status" value="1"/>
</dbReference>
<evidence type="ECO:0000256" key="7">
    <source>
        <dbReference type="ARBA" id="ARBA00023140"/>
    </source>
</evidence>
<dbReference type="Pfam" id="PF19687">
    <property type="entry name" value="MARF1_LOTUS"/>
    <property type="match status" value="1"/>
</dbReference>
<feature type="domain" description="HTH OST-type" evidence="13">
    <location>
        <begin position="1223"/>
        <end position="1297"/>
    </location>
</feature>
<evidence type="ECO:0000256" key="9">
    <source>
        <dbReference type="ARBA" id="ARBA00030116"/>
    </source>
</evidence>
<evidence type="ECO:0000256" key="3">
    <source>
        <dbReference type="ARBA" id="ARBA00022737"/>
    </source>
</evidence>
<dbReference type="Gene3D" id="3.40.50.1010">
    <property type="entry name" value="5'-nuclease"/>
    <property type="match status" value="1"/>
</dbReference>
<reference evidence="14" key="2">
    <citation type="submission" date="2025-08" db="UniProtKB">
        <authorList>
            <consortium name="Ensembl"/>
        </authorList>
    </citation>
    <scope>IDENTIFICATION</scope>
</reference>
<dbReference type="GO" id="GO:0010468">
    <property type="term" value="P:regulation of gene expression"/>
    <property type="evidence" value="ECO:0007669"/>
    <property type="project" value="InterPro"/>
</dbReference>
<dbReference type="CDD" id="cd10910">
    <property type="entry name" value="PIN_limkain_b1_N_like"/>
    <property type="match status" value="1"/>
</dbReference>
<evidence type="ECO:0000256" key="4">
    <source>
        <dbReference type="ARBA" id="ARBA00022782"/>
    </source>
</evidence>
<dbReference type="PROSITE" id="PS51644">
    <property type="entry name" value="HTH_OST"/>
    <property type="match status" value="5"/>
</dbReference>
<protein>
    <recommendedName>
        <fullName evidence="2">Meiosis regulator and mRNA stability factor 1</fullName>
    </recommendedName>
    <alternativeName>
        <fullName evidence="9">Limkain-b1</fullName>
    </alternativeName>
</protein>
<dbReference type="Gene3D" id="3.30.70.330">
    <property type="match status" value="2"/>
</dbReference>
<feature type="region of interest" description="Disordered" evidence="11">
    <location>
        <begin position="1368"/>
        <end position="1408"/>
    </location>
</feature>
<dbReference type="InterPro" id="IPR034191">
    <property type="entry name" value="MARF1_RRM2"/>
</dbReference>
<reference evidence="14 15" key="1">
    <citation type="submission" date="2020-10" db="EMBL/GenBank/DDBJ databases">
        <title>Pygocentrus nattereri (red-bellied piranha) genome, fPygNat1, primary haplotype.</title>
        <authorList>
            <person name="Myers G."/>
            <person name="Meyer A."/>
            <person name="Karagic N."/>
            <person name="Pippel M."/>
            <person name="Winkler S."/>
            <person name="Tracey A."/>
            <person name="Wood J."/>
            <person name="Formenti G."/>
            <person name="Howe K."/>
            <person name="Fedrigo O."/>
            <person name="Jarvis E.D."/>
        </authorList>
    </citation>
    <scope>NUCLEOTIDE SEQUENCE [LARGE SCALE GENOMIC DNA]</scope>
</reference>
<proteinExistence type="predicted"/>
<feature type="domain" description="HTH OST-type" evidence="13">
    <location>
        <begin position="1072"/>
        <end position="1147"/>
    </location>
</feature>
<dbReference type="Proteomes" id="UP001501920">
    <property type="component" value="Chromosome 30"/>
</dbReference>
<dbReference type="Gene3D" id="3.30.420.610">
    <property type="entry name" value="LOTUS domain-like"/>
    <property type="match status" value="6"/>
</dbReference>
<evidence type="ECO:0000313" key="15">
    <source>
        <dbReference type="Proteomes" id="UP001501920"/>
    </source>
</evidence>
<name>A0A3B4DHM0_PYGNA</name>
<dbReference type="CDD" id="cd12255">
    <property type="entry name" value="RRM1_LKAP"/>
    <property type="match status" value="1"/>
</dbReference>
<feature type="region of interest" description="Disordered" evidence="11">
    <location>
        <begin position="1439"/>
        <end position="1476"/>
    </location>
</feature>
<dbReference type="GO" id="GO:0051321">
    <property type="term" value="P:meiotic cell cycle"/>
    <property type="evidence" value="ECO:0007669"/>
    <property type="project" value="UniProtKB-KW"/>
</dbReference>
<dbReference type="InterPro" id="IPR045602">
    <property type="entry name" value="MARF1_LOTUS"/>
</dbReference>
<dbReference type="InterPro" id="IPR035979">
    <property type="entry name" value="RBD_domain_sf"/>
</dbReference>
<keyword evidence="8" id="KW-0469">Meiosis</keyword>
<feature type="domain" description="HTH OST-type" evidence="13">
    <location>
        <begin position="836"/>
        <end position="910"/>
    </location>
</feature>
<reference evidence="14" key="3">
    <citation type="submission" date="2025-09" db="UniProtKB">
        <authorList>
            <consortium name="Ensembl"/>
        </authorList>
    </citation>
    <scope>IDENTIFICATION</scope>
</reference>
<dbReference type="CDD" id="cd09980">
    <property type="entry name" value="LOTUS_4_Limkain_b1"/>
    <property type="match status" value="1"/>
</dbReference>
<dbReference type="InterPro" id="IPR021139">
    <property type="entry name" value="NYN"/>
</dbReference>
<evidence type="ECO:0000256" key="11">
    <source>
        <dbReference type="SAM" id="MobiDB-lite"/>
    </source>
</evidence>
<dbReference type="GeneTree" id="ENSGT00390000002393"/>
<keyword evidence="6" id="KW-0896">Oogenesis</keyword>
<feature type="domain" description="HTH OST-type" evidence="13">
    <location>
        <begin position="996"/>
        <end position="1070"/>
    </location>
</feature>
<feature type="region of interest" description="Disordered" evidence="11">
    <location>
        <begin position="403"/>
        <end position="429"/>
    </location>
</feature>
<keyword evidence="3" id="KW-0677">Repeat</keyword>
<dbReference type="CDD" id="cd09981">
    <property type="entry name" value="LOTUS_5_Limkain_b1"/>
    <property type="match status" value="1"/>
</dbReference>
<dbReference type="FunFam" id="3.30.420.610:FF:000001">
    <property type="entry name" value="Meiosis regulator and mRNA stability factor 1"/>
    <property type="match status" value="2"/>
</dbReference>
<dbReference type="GO" id="GO:0005777">
    <property type="term" value="C:peroxisome"/>
    <property type="evidence" value="ECO:0007669"/>
    <property type="project" value="UniProtKB-SubCell"/>
</dbReference>
<dbReference type="InterPro" id="IPR025605">
    <property type="entry name" value="OST-HTH/LOTUS_dom"/>
</dbReference>
<dbReference type="GO" id="GO:0048477">
    <property type="term" value="P:oogenesis"/>
    <property type="evidence" value="ECO:0007669"/>
    <property type="project" value="UniProtKB-KW"/>
</dbReference>
<dbReference type="SUPFAM" id="SSF54928">
    <property type="entry name" value="RNA-binding domain, RBD"/>
    <property type="match status" value="1"/>
</dbReference>
<dbReference type="CDD" id="cd12256">
    <property type="entry name" value="RRM2_LKAP"/>
    <property type="match status" value="1"/>
</dbReference>
<evidence type="ECO:0000259" key="13">
    <source>
        <dbReference type="PROSITE" id="PS51644"/>
    </source>
</evidence>
<sequence>MPSVATSQPVAAHSHCSCCSGLRPLHACPSLSVGCVQSNHVPGSAIHGPCVASSGCCHCSGECQAEQHSHSHGDASSSTHLCSNPLHLNVEHTTVCLKGAHYCHQCLRKPVQGLGAADSVKVWPNIPPPQTQTAPLPVCNGCGVPGASTDGVHLHTTSLGKINQKYGSPESSGQEALPPVGVFWDIENCAVPSGRSAATVVQRLRERFFQGHREAEFICVCDISKENKAVIQELNNCQVTVAHINATAKNAADDKLRQSLRRFAETHTTPATVIVVSSDVNFASELSDLRHRHGFQVILVHKSQASPALLQHAHLHVPFEDFVSELPPRMLMKSQPCFNLLFVHNLPTHRDAKAVSSRLQRLSNNCGGKVLGVSGGTAVLRFASAEAAERAAKRMENEDVLGNRITVSFSPDGPQQEEEEERIQLPTASSSSSSAAVFLPLEKSRSPRSSLSVSVRRDSCSLRSVTDSPMEPFQVSTPSAFSKLNLHTSFSPLITSPCLSNRSSPLSVASRSPCPDTHPEPFSGGADIQVANLDYRMSRKDLQQILLDTFAKHGRVKCVELSPHTDYQLKAKVQMGSLQQAIGAVSILHRYKIGNKRIHVSLITGANNKSLACLSSEIISILQDSPANCLPLFKFTEIYEKKFGRKLVVSELYRLPEVVAVREQGGSRLVCLLSSSLTRHSPLGSSQSHDGSSTSGSPVVFEELEYHEPVCKRHYTQHDFSEADYDPDTYKIPFVVVSLKALAAHVHSLLQSHEGTVPLLSFLECYAAEFSPLTVAEEGKLEGSVPLEHLITCIPGITIVTAQNGFKVIKWIHNKPPPPNADPWLQRCKSPVGNPQLIQFSREIIDLMKSQPSCLMPITKFIPAYHHHFAKQCRVSDYGYSKLLELLEAVPHVLQILGMGSKRLLTLTHRAQVKRFTQDLLKLLKFQASKQVVIRDFMQAYHWCFSRNWHVVDYGICDLMDLLTEIPDTTITITQQDSDTVISVPKRERTVEEVERTKQFGKEVVDLLRHQPHFRMPFSKFIPTYHHHFGRQCKLTYYGFSKLMELFEAIPDVLQVLECGEEKVLALTEMERVKALAAQLVKLLRAQKDCSLPVNQLLAEYSKTFGYGLRLQDYDANTLPALLSKLCHVVKVVDGAEEKEVQLINRKSLRALTSQLLAVMMSLPDERNWLGVEALREQYESMYDTALNPCEYGFVSLSELLKSLPYLVEVDDGKAEEQVRLTCLYQFARNVRALLHTYHYNQIFLTEFWSAFSKYTGREFQPRDYGYNTLDELLAAIPQVVWIKGHGHKKIIVLRNEMKGEETFSFSLHHENFGRLGGSTGDAELLCLKSTSPVDLLCGPVPSCLPSPQLHPDPVLLQHKDLIRFEEHSHHQPTGGVGQRQPVHNRQPQAALTPTNCTPERHTASDVENGMADSSTTVTVVLSVGDSYSSCVQDDIGSKTAHTDSHGTAGLTVTMPPQAPNLKPSATDSPSKRPLRNKVRLAANFSFSTAPSI</sequence>
<feature type="domain" description="HTH OST-type" evidence="13">
    <location>
        <begin position="912"/>
        <end position="987"/>
    </location>
</feature>
<dbReference type="PANTHER" id="PTHR14379">
    <property type="entry name" value="LIMKAIN B LKAP"/>
    <property type="match status" value="1"/>
</dbReference>
<dbReference type="GO" id="GO:0003723">
    <property type="term" value="F:RNA binding"/>
    <property type="evidence" value="ECO:0007669"/>
    <property type="project" value="UniProtKB-UniRule"/>
</dbReference>